<name>A0A7W6M511_9RHOB</name>
<dbReference type="AlphaFoldDB" id="A0A7W6M511"/>
<comment type="caution">
    <text evidence="1">The sequence shown here is derived from an EMBL/GenBank/DDBJ whole genome shotgun (WGS) entry which is preliminary data.</text>
</comment>
<sequence>MGQSEKTESAYRTVELEGLGSVLIPSHMSEANVMNEVLTAESAATPRGKPLKIPE</sequence>
<keyword evidence="2" id="KW-1185">Reference proteome</keyword>
<evidence type="ECO:0000313" key="1">
    <source>
        <dbReference type="EMBL" id="MBB4172560.1"/>
    </source>
</evidence>
<gene>
    <name evidence="1" type="ORF">GGR93_000321</name>
</gene>
<reference evidence="1 2" key="1">
    <citation type="submission" date="2020-08" db="EMBL/GenBank/DDBJ databases">
        <title>Genomic Encyclopedia of Type Strains, Phase IV (KMG-IV): sequencing the most valuable type-strain genomes for metagenomic binning, comparative biology and taxonomic classification.</title>
        <authorList>
            <person name="Goeker M."/>
        </authorList>
    </citation>
    <scope>NUCLEOTIDE SEQUENCE [LARGE SCALE GENOMIC DNA]</scope>
    <source>
        <strain evidence="1 2">DSM 101015</strain>
    </source>
</reference>
<evidence type="ECO:0000313" key="2">
    <source>
        <dbReference type="Proteomes" id="UP000565745"/>
    </source>
</evidence>
<protein>
    <submittedName>
        <fullName evidence="1">Uncharacterized protein</fullName>
    </submittedName>
</protein>
<organism evidence="1 2">
    <name type="scientific">Sulfitobacter noctilucicola</name>
    <dbReference type="NCBI Taxonomy" id="1342301"/>
    <lineage>
        <taxon>Bacteria</taxon>
        <taxon>Pseudomonadati</taxon>
        <taxon>Pseudomonadota</taxon>
        <taxon>Alphaproteobacteria</taxon>
        <taxon>Rhodobacterales</taxon>
        <taxon>Roseobacteraceae</taxon>
        <taxon>Sulfitobacter</taxon>
    </lineage>
</organism>
<proteinExistence type="predicted"/>
<dbReference type="Proteomes" id="UP000565745">
    <property type="component" value="Unassembled WGS sequence"/>
</dbReference>
<dbReference type="EMBL" id="JACIFU010000001">
    <property type="protein sequence ID" value="MBB4172560.1"/>
    <property type="molecule type" value="Genomic_DNA"/>
</dbReference>
<accession>A0A7W6M511</accession>